<evidence type="ECO:0000313" key="2">
    <source>
        <dbReference type="Proteomes" id="UP000516437"/>
    </source>
</evidence>
<dbReference type="EMBL" id="RXIC02000025">
    <property type="protein sequence ID" value="KAB1205208.1"/>
    <property type="molecule type" value="Genomic_DNA"/>
</dbReference>
<gene>
    <name evidence="1" type="ORF">CJ030_MR7G021964</name>
</gene>
<accession>A0A6A1UZJ1</accession>
<organism evidence="1 2">
    <name type="scientific">Morella rubra</name>
    <name type="common">Chinese bayberry</name>
    <dbReference type="NCBI Taxonomy" id="262757"/>
    <lineage>
        <taxon>Eukaryota</taxon>
        <taxon>Viridiplantae</taxon>
        <taxon>Streptophyta</taxon>
        <taxon>Embryophyta</taxon>
        <taxon>Tracheophyta</taxon>
        <taxon>Spermatophyta</taxon>
        <taxon>Magnoliopsida</taxon>
        <taxon>eudicotyledons</taxon>
        <taxon>Gunneridae</taxon>
        <taxon>Pentapetalae</taxon>
        <taxon>rosids</taxon>
        <taxon>fabids</taxon>
        <taxon>Fagales</taxon>
        <taxon>Myricaceae</taxon>
        <taxon>Morella</taxon>
    </lineage>
</organism>
<dbReference type="Proteomes" id="UP000516437">
    <property type="component" value="Chromosome 7"/>
</dbReference>
<comment type="caution">
    <text evidence="1">The sequence shown here is derived from an EMBL/GenBank/DDBJ whole genome shotgun (WGS) entry which is preliminary data.</text>
</comment>
<sequence>MVSKTWTPSNSGANVGLLCCCCGCRFGLLTCWGLVEFPSLSIGFGFGFGSLAGPIDSLTFWPSDSARSASTVLNIDIMVAKSDNDYRKNCAESSRFRILARNCEVLTANREPWCTSSLVHEEGRARERRYLEWEAESWS</sequence>
<protein>
    <submittedName>
        <fullName evidence="1">Uncharacterized protein</fullName>
    </submittedName>
</protein>
<reference evidence="1 2" key="1">
    <citation type="journal article" date="2019" name="Plant Biotechnol. J.">
        <title>The red bayberry genome and genetic basis of sex determination.</title>
        <authorList>
            <person name="Jia H.M."/>
            <person name="Jia H.J."/>
            <person name="Cai Q.L."/>
            <person name="Wang Y."/>
            <person name="Zhao H.B."/>
            <person name="Yang W.F."/>
            <person name="Wang G.Y."/>
            <person name="Li Y.H."/>
            <person name="Zhan D.L."/>
            <person name="Shen Y.T."/>
            <person name="Niu Q.F."/>
            <person name="Chang L."/>
            <person name="Qiu J."/>
            <person name="Zhao L."/>
            <person name="Xie H.B."/>
            <person name="Fu W.Y."/>
            <person name="Jin J."/>
            <person name="Li X.W."/>
            <person name="Jiao Y."/>
            <person name="Zhou C.C."/>
            <person name="Tu T."/>
            <person name="Chai C.Y."/>
            <person name="Gao J.L."/>
            <person name="Fan L.J."/>
            <person name="van de Weg E."/>
            <person name="Wang J.Y."/>
            <person name="Gao Z.S."/>
        </authorList>
    </citation>
    <scope>NUCLEOTIDE SEQUENCE [LARGE SCALE GENOMIC DNA]</scope>
    <source>
        <tissue evidence="1">Leaves</tissue>
    </source>
</reference>
<keyword evidence="2" id="KW-1185">Reference proteome</keyword>
<proteinExistence type="predicted"/>
<name>A0A6A1UZJ1_9ROSI</name>
<dbReference type="AlphaFoldDB" id="A0A6A1UZJ1"/>
<evidence type="ECO:0000313" key="1">
    <source>
        <dbReference type="EMBL" id="KAB1205208.1"/>
    </source>
</evidence>